<dbReference type="EMBL" id="FOHK01000008">
    <property type="protein sequence ID" value="SET51337.1"/>
    <property type="molecule type" value="Genomic_DNA"/>
</dbReference>
<dbReference type="RefSeq" id="WP_093329738.1">
    <property type="nucleotide sequence ID" value="NZ_AP027363.1"/>
</dbReference>
<keyword evidence="1" id="KW-0812">Transmembrane</keyword>
<evidence type="ECO:0000313" key="2">
    <source>
        <dbReference type="EMBL" id="SET51337.1"/>
    </source>
</evidence>
<dbReference type="Proteomes" id="UP000199308">
    <property type="component" value="Unassembled WGS sequence"/>
</dbReference>
<evidence type="ECO:0000256" key="1">
    <source>
        <dbReference type="SAM" id="Phobius"/>
    </source>
</evidence>
<keyword evidence="1" id="KW-1133">Transmembrane helix</keyword>
<dbReference type="AlphaFoldDB" id="A0A1I0F1U6"/>
<keyword evidence="1" id="KW-0472">Membrane</keyword>
<sequence length="142" mass="15566">MGKASSSLVVENENLFRALVCAPVALLFVALAVDSIATSGIVIFQVLFVLIAMYFALYTLAYAAYYTDERLSGKAQRLFKNINLSKALFSAPFALLFTGLTVFAIQQSIHIVFIAILMLIAIYYVLATLAYAAYYTNDLSGH</sequence>
<reference evidence="2 3" key="1">
    <citation type="submission" date="2016-10" db="EMBL/GenBank/DDBJ databases">
        <authorList>
            <person name="de Groot N.N."/>
        </authorList>
    </citation>
    <scope>NUCLEOTIDE SEQUENCE [LARGE SCALE GENOMIC DNA]</scope>
    <source>
        <strain evidence="2 3">DSM 19706</strain>
    </source>
</reference>
<feature type="transmembrane region" description="Helical" evidence="1">
    <location>
        <begin position="42"/>
        <end position="66"/>
    </location>
</feature>
<protein>
    <submittedName>
        <fullName evidence="2">Uncharacterized protein</fullName>
    </submittedName>
</protein>
<evidence type="ECO:0000313" key="3">
    <source>
        <dbReference type="Proteomes" id="UP000199308"/>
    </source>
</evidence>
<feature type="transmembrane region" description="Helical" evidence="1">
    <location>
        <begin position="87"/>
        <end position="105"/>
    </location>
</feature>
<accession>A0A1I0F1U6</accession>
<name>A0A1I0F1U6_THASX</name>
<gene>
    <name evidence="2" type="ORF">SAMN05660429_02014</name>
</gene>
<feature type="transmembrane region" description="Helical" evidence="1">
    <location>
        <begin position="111"/>
        <end position="134"/>
    </location>
</feature>
<proteinExistence type="predicted"/>
<keyword evidence="3" id="KW-1185">Reference proteome</keyword>
<organism evidence="2 3">
    <name type="scientific">Thalassotalea agarivorans</name>
    <name type="common">Thalassomonas agarivorans</name>
    <dbReference type="NCBI Taxonomy" id="349064"/>
    <lineage>
        <taxon>Bacteria</taxon>
        <taxon>Pseudomonadati</taxon>
        <taxon>Pseudomonadota</taxon>
        <taxon>Gammaproteobacteria</taxon>
        <taxon>Alteromonadales</taxon>
        <taxon>Colwelliaceae</taxon>
        <taxon>Thalassotalea</taxon>
    </lineage>
</organism>